<dbReference type="NCBIfam" id="TIGR01167">
    <property type="entry name" value="LPXTG_anchor"/>
    <property type="match status" value="1"/>
</dbReference>
<dbReference type="EMBL" id="QDFT01000055">
    <property type="protein sequence ID" value="PVE62474.1"/>
    <property type="molecule type" value="Genomic_DNA"/>
</dbReference>
<dbReference type="InterPro" id="IPR019931">
    <property type="entry name" value="LPXTG_anchor"/>
</dbReference>
<keyword evidence="3 7" id="KW-0732">Signal</keyword>
<feature type="signal peptide" evidence="7">
    <location>
        <begin position="1"/>
        <end position="29"/>
    </location>
</feature>
<keyword evidence="6" id="KW-0472">Membrane</keyword>
<feature type="compositionally biased region" description="Low complexity" evidence="5">
    <location>
        <begin position="165"/>
        <end position="202"/>
    </location>
</feature>
<dbReference type="RefSeq" id="WP_116538477.1">
    <property type="nucleotide sequence ID" value="NZ_QDFT01000055.1"/>
</dbReference>
<evidence type="ECO:0000313" key="9">
    <source>
        <dbReference type="EMBL" id="PVE62474.1"/>
    </source>
</evidence>
<dbReference type="AlphaFoldDB" id="A0A2T7W1V8"/>
<keyword evidence="6" id="KW-0812">Transmembrane</keyword>
<organism evidence="9 10">
    <name type="scientific">Microbacterium testaceum</name>
    <name type="common">Aureobacterium testaceum</name>
    <name type="synonym">Brevibacterium testaceum</name>
    <dbReference type="NCBI Taxonomy" id="2033"/>
    <lineage>
        <taxon>Bacteria</taxon>
        <taxon>Bacillati</taxon>
        <taxon>Actinomycetota</taxon>
        <taxon>Actinomycetes</taxon>
        <taxon>Micrococcales</taxon>
        <taxon>Microbacteriaceae</taxon>
        <taxon>Microbacterium</taxon>
    </lineage>
</organism>
<evidence type="ECO:0000256" key="3">
    <source>
        <dbReference type="ARBA" id="ARBA00022729"/>
    </source>
</evidence>
<protein>
    <recommendedName>
        <fullName evidence="8">Gram-positive cocci surface proteins LPxTG domain-containing protein</fullName>
    </recommendedName>
</protein>
<feature type="domain" description="Gram-positive cocci surface proteins LPxTG" evidence="8">
    <location>
        <begin position="209"/>
        <end position="245"/>
    </location>
</feature>
<proteinExistence type="predicted"/>
<keyword evidence="6" id="KW-1133">Transmembrane helix</keyword>
<evidence type="ECO:0000313" key="10">
    <source>
        <dbReference type="Proteomes" id="UP000244649"/>
    </source>
</evidence>
<keyword evidence="2" id="KW-0964">Secreted</keyword>
<keyword evidence="4" id="KW-0572">Peptidoglycan-anchor</keyword>
<sequence>MRKRIITAGAGATALALTAAIGAGSAAWAADITGETEVTLDFTTAGQVEVKVWAQNTSSVPAYGTAVIKAPDGAVEDYGPRLFQPGETWTWTKTLKGYDCDDVAETAAATFGFEKLGTAPDWTSGVLTAPDPRVSVIGCDPDVTPSPTPSPSGTTTPTPTPTPTPSASTGPTGTPTPTATVTPTATPRPTASATATAVPASTTTKGGALAATGVDTDAVLPLGIGAASALLIGAVLLVARRRRSA</sequence>
<evidence type="ECO:0000256" key="4">
    <source>
        <dbReference type="ARBA" id="ARBA00023088"/>
    </source>
</evidence>
<feature type="chain" id="PRO_5015699060" description="Gram-positive cocci surface proteins LPxTG domain-containing protein" evidence="7">
    <location>
        <begin position="30"/>
        <end position="245"/>
    </location>
</feature>
<name>A0A2T7W1V8_MICTE</name>
<keyword evidence="1" id="KW-0134">Cell wall</keyword>
<comment type="caution">
    <text evidence="9">The sequence shown here is derived from an EMBL/GenBank/DDBJ whole genome shotgun (WGS) entry which is preliminary data.</text>
</comment>
<reference evidence="9 10" key="1">
    <citation type="submission" date="2018-04" db="EMBL/GenBank/DDBJ databases">
        <authorList>
            <person name="Go L.Y."/>
            <person name="Mitchell J.A."/>
        </authorList>
    </citation>
    <scope>NUCLEOTIDE SEQUENCE [LARGE SCALE GENOMIC DNA]</scope>
    <source>
        <strain evidence="9 10">TPD7010</strain>
    </source>
</reference>
<feature type="region of interest" description="Disordered" evidence="5">
    <location>
        <begin position="137"/>
        <end position="202"/>
    </location>
</feature>
<evidence type="ECO:0000259" key="8">
    <source>
        <dbReference type="PROSITE" id="PS50847"/>
    </source>
</evidence>
<evidence type="ECO:0000256" key="5">
    <source>
        <dbReference type="SAM" id="MobiDB-lite"/>
    </source>
</evidence>
<feature type="transmembrane region" description="Helical" evidence="6">
    <location>
        <begin position="218"/>
        <end position="239"/>
    </location>
</feature>
<dbReference type="PROSITE" id="PS50847">
    <property type="entry name" value="GRAM_POS_ANCHORING"/>
    <property type="match status" value="1"/>
</dbReference>
<evidence type="ECO:0000256" key="1">
    <source>
        <dbReference type="ARBA" id="ARBA00022512"/>
    </source>
</evidence>
<accession>A0A2T7W1V8</accession>
<evidence type="ECO:0000256" key="6">
    <source>
        <dbReference type="SAM" id="Phobius"/>
    </source>
</evidence>
<evidence type="ECO:0000256" key="2">
    <source>
        <dbReference type="ARBA" id="ARBA00022525"/>
    </source>
</evidence>
<gene>
    <name evidence="9" type="ORF">DC432_14495</name>
</gene>
<dbReference type="Proteomes" id="UP000244649">
    <property type="component" value="Unassembled WGS sequence"/>
</dbReference>
<evidence type="ECO:0000256" key="7">
    <source>
        <dbReference type="SAM" id="SignalP"/>
    </source>
</evidence>